<feature type="transmembrane region" description="Helical" evidence="1">
    <location>
        <begin position="143"/>
        <end position="161"/>
    </location>
</feature>
<feature type="transmembrane region" description="Helical" evidence="1">
    <location>
        <begin position="82"/>
        <end position="102"/>
    </location>
</feature>
<dbReference type="Proteomes" id="UP000005953">
    <property type="component" value="Unassembled WGS sequence"/>
</dbReference>
<feature type="transmembrane region" description="Helical" evidence="1">
    <location>
        <begin position="108"/>
        <end position="131"/>
    </location>
</feature>
<dbReference type="PANTHER" id="PTHR22911">
    <property type="entry name" value="ACYL-MALONYL CONDENSING ENZYME-RELATED"/>
    <property type="match status" value="1"/>
</dbReference>
<feature type="transmembrane region" description="Helical" evidence="1">
    <location>
        <begin position="226"/>
        <end position="248"/>
    </location>
</feature>
<keyword evidence="4" id="KW-1185">Reference proteome</keyword>
<keyword evidence="1" id="KW-1133">Transmembrane helix</keyword>
<dbReference type="HOGENOM" id="CLU_033863_3_1_6"/>
<dbReference type="AlphaFoldDB" id="A4BKI0"/>
<evidence type="ECO:0000256" key="1">
    <source>
        <dbReference type="SAM" id="Phobius"/>
    </source>
</evidence>
<dbReference type="STRING" id="314283.MED297_05484"/>
<dbReference type="RefSeq" id="WP_008048195.1">
    <property type="nucleotide sequence ID" value="NZ_CH724155.1"/>
</dbReference>
<feature type="transmembrane region" description="Helical" evidence="1">
    <location>
        <begin position="167"/>
        <end position="184"/>
    </location>
</feature>
<evidence type="ECO:0000313" key="3">
    <source>
        <dbReference type="EMBL" id="EAR07379.1"/>
    </source>
</evidence>
<feature type="transmembrane region" description="Helical" evidence="1">
    <location>
        <begin position="21"/>
        <end position="39"/>
    </location>
</feature>
<proteinExistence type="predicted"/>
<feature type="transmembrane region" description="Helical" evidence="1">
    <location>
        <begin position="285"/>
        <end position="302"/>
    </location>
</feature>
<keyword evidence="1" id="KW-0812">Transmembrane</keyword>
<evidence type="ECO:0000259" key="2">
    <source>
        <dbReference type="Pfam" id="PF00892"/>
    </source>
</evidence>
<sequence>MTQSTLLSVSPISVSSGQRTLGMICALMTVMVWSGYFLSLRAGALSPLGTLELSLIRFSLPALLLSPLFFRSIQAYRQVHPLYLAGIVLGSGWGFFYLSLMAMKASSVLVGSTLIPGAAPAFVTLVAVAVFRQPLPMTRHLGLLLILLGVVGFIGSAIWPFQARQLTGIGLLLCAAFIWALFTLSVRQSELAPLQVAALVVVPNGVAVAGWALFRLSEIDFTGVSLTMIGTQVIVQGILVGIFSGLFYSTAIRRLGAEPTSAIGSATPVVASVLAWLLLGEGVSWVPALALICTATGVLVASRAK</sequence>
<gene>
    <name evidence="3" type="ORF">MED297_05484</name>
</gene>
<accession>A4BKI0</accession>
<feature type="transmembrane region" description="Helical" evidence="1">
    <location>
        <begin position="51"/>
        <end position="70"/>
    </location>
</feature>
<name>A4BKI0_9GAMM</name>
<protein>
    <submittedName>
        <fullName evidence="3">Permease of the drug/metabolite transporter (DMT) superfamily protein</fullName>
    </submittedName>
</protein>
<dbReference type="EMBL" id="AAOE01000045">
    <property type="protein sequence ID" value="EAR07379.1"/>
    <property type="molecule type" value="Genomic_DNA"/>
</dbReference>
<dbReference type="InterPro" id="IPR000620">
    <property type="entry name" value="EamA_dom"/>
</dbReference>
<dbReference type="Pfam" id="PF00892">
    <property type="entry name" value="EamA"/>
    <property type="match status" value="1"/>
</dbReference>
<comment type="caution">
    <text evidence="3">The sequence shown here is derived from an EMBL/GenBank/DDBJ whole genome shotgun (WGS) entry which is preliminary data.</text>
</comment>
<evidence type="ECO:0000313" key="4">
    <source>
        <dbReference type="Proteomes" id="UP000005953"/>
    </source>
</evidence>
<dbReference type="OrthoDB" id="8162550at2"/>
<keyword evidence="1" id="KW-0472">Membrane</keyword>
<dbReference type="InterPro" id="IPR037185">
    <property type="entry name" value="EmrE-like"/>
</dbReference>
<feature type="transmembrane region" description="Helical" evidence="1">
    <location>
        <begin position="196"/>
        <end position="214"/>
    </location>
</feature>
<feature type="transmembrane region" description="Helical" evidence="1">
    <location>
        <begin position="260"/>
        <end position="279"/>
    </location>
</feature>
<organism evidence="3 4">
    <name type="scientific">Reinekea blandensis MED297</name>
    <dbReference type="NCBI Taxonomy" id="314283"/>
    <lineage>
        <taxon>Bacteria</taxon>
        <taxon>Pseudomonadati</taxon>
        <taxon>Pseudomonadota</taxon>
        <taxon>Gammaproteobacteria</taxon>
        <taxon>Oceanospirillales</taxon>
        <taxon>Saccharospirillaceae</taxon>
        <taxon>Reinekea</taxon>
    </lineage>
</organism>
<dbReference type="SUPFAM" id="SSF103481">
    <property type="entry name" value="Multidrug resistance efflux transporter EmrE"/>
    <property type="match status" value="2"/>
</dbReference>
<feature type="domain" description="EamA" evidence="2">
    <location>
        <begin position="167"/>
        <end position="302"/>
    </location>
</feature>
<dbReference type="GO" id="GO:0016020">
    <property type="term" value="C:membrane"/>
    <property type="evidence" value="ECO:0007669"/>
    <property type="project" value="InterPro"/>
</dbReference>
<reference evidence="3 4" key="1">
    <citation type="submission" date="2006-02" db="EMBL/GenBank/DDBJ databases">
        <authorList>
            <person name="Pinhassi J."/>
            <person name="Pedros-Alio C."/>
            <person name="Ferriera S."/>
            <person name="Johnson J."/>
            <person name="Kravitz S."/>
            <person name="Halpern A."/>
            <person name="Remington K."/>
            <person name="Beeson K."/>
            <person name="Tran B."/>
            <person name="Rogers Y.-H."/>
            <person name="Friedman R."/>
            <person name="Venter J.C."/>
        </authorList>
    </citation>
    <scope>NUCLEOTIDE SEQUENCE [LARGE SCALE GENOMIC DNA]</scope>
    <source>
        <strain evidence="3 4">MED297</strain>
    </source>
</reference>
<dbReference type="PANTHER" id="PTHR22911:SF137">
    <property type="entry name" value="SOLUTE CARRIER FAMILY 35 MEMBER G2-RELATED"/>
    <property type="match status" value="1"/>
</dbReference>